<dbReference type="EMBL" id="MU865913">
    <property type="protein sequence ID" value="KAK4456215.1"/>
    <property type="molecule type" value="Genomic_DNA"/>
</dbReference>
<organism evidence="2 3">
    <name type="scientific">Podospora aff. communis PSN243</name>
    <dbReference type="NCBI Taxonomy" id="3040156"/>
    <lineage>
        <taxon>Eukaryota</taxon>
        <taxon>Fungi</taxon>
        <taxon>Dikarya</taxon>
        <taxon>Ascomycota</taxon>
        <taxon>Pezizomycotina</taxon>
        <taxon>Sordariomycetes</taxon>
        <taxon>Sordariomycetidae</taxon>
        <taxon>Sordariales</taxon>
        <taxon>Podosporaceae</taxon>
        <taxon>Podospora</taxon>
    </lineage>
</organism>
<evidence type="ECO:0000259" key="1">
    <source>
        <dbReference type="Pfam" id="PF25000"/>
    </source>
</evidence>
<gene>
    <name evidence="2" type="ORF">QBC34DRAFT_389279</name>
</gene>
<keyword evidence="3" id="KW-1185">Reference proteome</keyword>
<reference evidence="2" key="1">
    <citation type="journal article" date="2023" name="Mol. Phylogenet. Evol.">
        <title>Genome-scale phylogeny and comparative genomics of the fungal order Sordariales.</title>
        <authorList>
            <person name="Hensen N."/>
            <person name="Bonometti L."/>
            <person name="Westerberg I."/>
            <person name="Brannstrom I.O."/>
            <person name="Guillou S."/>
            <person name="Cros-Aarteil S."/>
            <person name="Calhoun S."/>
            <person name="Haridas S."/>
            <person name="Kuo A."/>
            <person name="Mondo S."/>
            <person name="Pangilinan J."/>
            <person name="Riley R."/>
            <person name="LaButti K."/>
            <person name="Andreopoulos B."/>
            <person name="Lipzen A."/>
            <person name="Chen C."/>
            <person name="Yan M."/>
            <person name="Daum C."/>
            <person name="Ng V."/>
            <person name="Clum A."/>
            <person name="Steindorff A."/>
            <person name="Ohm R.A."/>
            <person name="Martin F."/>
            <person name="Silar P."/>
            <person name="Natvig D.O."/>
            <person name="Lalanne C."/>
            <person name="Gautier V."/>
            <person name="Ament-Velasquez S.L."/>
            <person name="Kruys A."/>
            <person name="Hutchinson M.I."/>
            <person name="Powell A.J."/>
            <person name="Barry K."/>
            <person name="Miller A.N."/>
            <person name="Grigoriev I.V."/>
            <person name="Debuchy R."/>
            <person name="Gladieux P."/>
            <person name="Hiltunen Thoren M."/>
            <person name="Johannesson H."/>
        </authorList>
    </citation>
    <scope>NUCLEOTIDE SEQUENCE</scope>
    <source>
        <strain evidence="2">PSN243</strain>
    </source>
</reference>
<proteinExistence type="predicted"/>
<evidence type="ECO:0000313" key="2">
    <source>
        <dbReference type="EMBL" id="KAK4456215.1"/>
    </source>
</evidence>
<dbReference type="Pfam" id="PF25000">
    <property type="entry name" value="DUF7779"/>
    <property type="match status" value="1"/>
</dbReference>
<dbReference type="AlphaFoldDB" id="A0AAV9H8T4"/>
<feature type="domain" description="DUF7779" evidence="1">
    <location>
        <begin position="22"/>
        <end position="67"/>
    </location>
</feature>
<comment type="caution">
    <text evidence="2">The sequence shown here is derived from an EMBL/GenBank/DDBJ whole genome shotgun (WGS) entry which is preliminary data.</text>
</comment>
<evidence type="ECO:0000313" key="3">
    <source>
        <dbReference type="Proteomes" id="UP001321760"/>
    </source>
</evidence>
<dbReference type="Proteomes" id="UP001321760">
    <property type="component" value="Unassembled WGS sequence"/>
</dbReference>
<protein>
    <recommendedName>
        <fullName evidence="1">DUF7779 domain-containing protein</fullName>
    </recommendedName>
</protein>
<dbReference type="InterPro" id="IPR056681">
    <property type="entry name" value="DUF7779"/>
</dbReference>
<reference evidence="2" key="2">
    <citation type="submission" date="2023-05" db="EMBL/GenBank/DDBJ databases">
        <authorList>
            <consortium name="Lawrence Berkeley National Laboratory"/>
            <person name="Steindorff A."/>
            <person name="Hensen N."/>
            <person name="Bonometti L."/>
            <person name="Westerberg I."/>
            <person name="Brannstrom I.O."/>
            <person name="Guillou S."/>
            <person name="Cros-Aarteil S."/>
            <person name="Calhoun S."/>
            <person name="Haridas S."/>
            <person name="Kuo A."/>
            <person name="Mondo S."/>
            <person name="Pangilinan J."/>
            <person name="Riley R."/>
            <person name="Labutti K."/>
            <person name="Andreopoulos B."/>
            <person name="Lipzen A."/>
            <person name="Chen C."/>
            <person name="Yanf M."/>
            <person name="Daum C."/>
            <person name="Ng V."/>
            <person name="Clum A."/>
            <person name="Ohm R."/>
            <person name="Martin F."/>
            <person name="Silar P."/>
            <person name="Natvig D."/>
            <person name="Lalanne C."/>
            <person name="Gautier V."/>
            <person name="Ament-Velasquez S.L."/>
            <person name="Kruys A."/>
            <person name="Hutchinson M.I."/>
            <person name="Powell A.J."/>
            <person name="Barry K."/>
            <person name="Miller A.N."/>
            <person name="Grigoriev I.V."/>
            <person name="Debuchy R."/>
            <person name="Gladieux P."/>
            <person name="Thoren M.H."/>
            <person name="Johannesson H."/>
        </authorList>
    </citation>
    <scope>NUCLEOTIDE SEQUENCE</scope>
    <source>
        <strain evidence="2">PSN243</strain>
    </source>
</reference>
<sequence length="85" mass="9480">MAISSRNAINQLVYRHTLASVWALEKLEHSAGLLDVMAFLDPAGIPEEFLREAVKTAQLVDYPKSHLDIPGCQGRTTQIFADQDR</sequence>
<accession>A0AAV9H8T4</accession>
<name>A0AAV9H8T4_9PEZI</name>